<gene>
    <name evidence="3" type="ORF">FSP39_002083</name>
</gene>
<dbReference type="EMBL" id="VSWD01000014">
    <property type="protein sequence ID" value="KAK3082666.1"/>
    <property type="molecule type" value="Genomic_DNA"/>
</dbReference>
<organism evidence="3 4">
    <name type="scientific">Pinctada imbricata</name>
    <name type="common">Atlantic pearl-oyster</name>
    <name type="synonym">Pinctada martensii</name>
    <dbReference type="NCBI Taxonomy" id="66713"/>
    <lineage>
        <taxon>Eukaryota</taxon>
        <taxon>Metazoa</taxon>
        <taxon>Spiralia</taxon>
        <taxon>Lophotrochozoa</taxon>
        <taxon>Mollusca</taxon>
        <taxon>Bivalvia</taxon>
        <taxon>Autobranchia</taxon>
        <taxon>Pteriomorphia</taxon>
        <taxon>Pterioida</taxon>
        <taxon>Pterioidea</taxon>
        <taxon>Pteriidae</taxon>
        <taxon>Pinctada</taxon>
    </lineage>
</organism>
<evidence type="ECO:0000313" key="4">
    <source>
        <dbReference type="Proteomes" id="UP001186944"/>
    </source>
</evidence>
<feature type="compositionally biased region" description="Polar residues" evidence="1">
    <location>
        <begin position="137"/>
        <end position="151"/>
    </location>
</feature>
<keyword evidence="4" id="KW-1185">Reference proteome</keyword>
<feature type="domain" description="C2H2-type" evidence="2">
    <location>
        <begin position="60"/>
        <end position="80"/>
    </location>
</feature>
<dbReference type="InterPro" id="IPR013087">
    <property type="entry name" value="Znf_C2H2_type"/>
</dbReference>
<reference evidence="3" key="1">
    <citation type="submission" date="2019-08" db="EMBL/GenBank/DDBJ databases">
        <title>The improved chromosome-level genome for the pearl oyster Pinctada fucata martensii using PacBio sequencing and Hi-C.</title>
        <authorList>
            <person name="Zheng Z."/>
        </authorList>
    </citation>
    <scope>NUCLEOTIDE SEQUENCE</scope>
    <source>
        <strain evidence="3">ZZ-2019</strain>
        <tissue evidence="3">Adductor muscle</tissue>
    </source>
</reference>
<dbReference type="AlphaFoldDB" id="A0AA89BHK0"/>
<feature type="region of interest" description="Disordered" evidence="1">
    <location>
        <begin position="130"/>
        <end position="165"/>
    </location>
</feature>
<evidence type="ECO:0000313" key="3">
    <source>
        <dbReference type="EMBL" id="KAK3082666.1"/>
    </source>
</evidence>
<name>A0AA89BHK0_PINIB</name>
<proteinExistence type="predicted"/>
<dbReference type="PROSITE" id="PS00028">
    <property type="entry name" value="ZINC_FINGER_C2H2_1"/>
    <property type="match status" value="1"/>
</dbReference>
<dbReference type="Proteomes" id="UP001186944">
    <property type="component" value="Unassembled WGS sequence"/>
</dbReference>
<accession>A0AA89BHK0</accession>
<evidence type="ECO:0000256" key="1">
    <source>
        <dbReference type="SAM" id="MobiDB-lite"/>
    </source>
</evidence>
<sequence>MISTQVEDTDAFSFSSRPKRIRHDSGRHFNRDGVSEKTLDITGVVGLLKRYTGYDGGINCSVCGKLYKSRVCFIKHLWEHTIYWDQFTGVKNHDRVLSIQAALILYTTVHRSCTSEESIITELLVTAPNEKKEEITENSPCPRTPRKQSSPLKRKRSSESCSFSQ</sequence>
<protein>
    <recommendedName>
        <fullName evidence="2">C2H2-type domain-containing protein</fullName>
    </recommendedName>
</protein>
<comment type="caution">
    <text evidence="3">The sequence shown here is derived from an EMBL/GenBank/DDBJ whole genome shotgun (WGS) entry which is preliminary data.</text>
</comment>
<evidence type="ECO:0000259" key="2">
    <source>
        <dbReference type="PROSITE" id="PS00028"/>
    </source>
</evidence>